<protein>
    <recommendedName>
        <fullName evidence="4">DUF748 domain-containing protein</fullName>
    </recommendedName>
</protein>
<dbReference type="RefSeq" id="WP_136578808.1">
    <property type="nucleotide sequence ID" value="NZ_STFF01000005.1"/>
</dbReference>
<organism evidence="2 3">
    <name type="scientific">Niastella caeni</name>
    <dbReference type="NCBI Taxonomy" id="2569763"/>
    <lineage>
        <taxon>Bacteria</taxon>
        <taxon>Pseudomonadati</taxon>
        <taxon>Bacteroidota</taxon>
        <taxon>Chitinophagia</taxon>
        <taxon>Chitinophagales</taxon>
        <taxon>Chitinophagaceae</taxon>
        <taxon>Niastella</taxon>
    </lineage>
</organism>
<dbReference type="EMBL" id="STFF01000005">
    <property type="protein sequence ID" value="THU37134.1"/>
    <property type="molecule type" value="Genomic_DNA"/>
</dbReference>
<sequence>MKKLIFLLLLILLAAAGLVYYKKWRSEFLRQKVPQLVFLESDSLYRITYENVDIDEVDGEIVIRNLQLIPDSTYKKPTDSTLPRNLLKVTVPEIIVTGVQTDEAVLNKEIIASTIRLTNPVVTMFNNSRAEKDADSTPTSDKIYKILLRGLEKINVDTILITNADYHICTWPGGDTIFSGSKINAQLHHITISDSTSIDTSRVLFAKHAALDVEKLLLRNKRNLYHYQFNNIQVLSGERSFAVKNLHIIPLLGETAHMRAAKWQTDRLDFDLYNLLFKRVNVQELLNGNLIADELSIKNARFKVFRDKAYPMKKESKIGHYPHQQLMNLPIDISLKKIIVQQGYIEYKEKNPQTGSSGIITFDDVRASLHNVTNRSNNLQKNGVMVVHFNSRFLNKVPLSATLQFYLNSKNGKFAVNGSMKTTDATIFNRLSKPMAMVEINAGTIHSLDFNFNCDNYRAMGIMRLLYDNLKIKLLKKDEEGNVAYKPKKVISLLANIAIINANPDKNKPVRTVTVNYARDTYKSMFNLIWKSIFEGAQITIGIDGKLPLMKNQKNKSKEPNHKNPKEEQTQ</sequence>
<name>A0A4S8HT31_9BACT</name>
<proteinExistence type="predicted"/>
<dbReference type="AlphaFoldDB" id="A0A4S8HT31"/>
<evidence type="ECO:0000313" key="2">
    <source>
        <dbReference type="EMBL" id="THU37134.1"/>
    </source>
</evidence>
<feature type="region of interest" description="Disordered" evidence="1">
    <location>
        <begin position="551"/>
        <end position="571"/>
    </location>
</feature>
<evidence type="ECO:0008006" key="4">
    <source>
        <dbReference type="Google" id="ProtNLM"/>
    </source>
</evidence>
<evidence type="ECO:0000313" key="3">
    <source>
        <dbReference type="Proteomes" id="UP000306918"/>
    </source>
</evidence>
<dbReference type="OrthoDB" id="814802at2"/>
<evidence type="ECO:0000256" key="1">
    <source>
        <dbReference type="SAM" id="MobiDB-lite"/>
    </source>
</evidence>
<reference evidence="2 3" key="1">
    <citation type="submission" date="2019-04" db="EMBL/GenBank/DDBJ databases">
        <title>Niastella caeni sp. nov., isolated from activated sludge.</title>
        <authorList>
            <person name="Sheng M."/>
        </authorList>
    </citation>
    <scope>NUCLEOTIDE SEQUENCE [LARGE SCALE GENOMIC DNA]</scope>
    <source>
        <strain evidence="2 3">HX-2-15</strain>
    </source>
</reference>
<accession>A0A4S8HT31</accession>
<comment type="caution">
    <text evidence="2">The sequence shown here is derived from an EMBL/GenBank/DDBJ whole genome shotgun (WGS) entry which is preliminary data.</text>
</comment>
<feature type="compositionally biased region" description="Basic and acidic residues" evidence="1">
    <location>
        <begin position="556"/>
        <end position="571"/>
    </location>
</feature>
<dbReference type="Proteomes" id="UP000306918">
    <property type="component" value="Unassembled WGS sequence"/>
</dbReference>
<gene>
    <name evidence="2" type="ORF">FAM09_19480</name>
</gene>
<keyword evidence="3" id="KW-1185">Reference proteome</keyword>